<feature type="transmembrane region" description="Helical" evidence="1">
    <location>
        <begin position="245"/>
        <end position="267"/>
    </location>
</feature>
<feature type="transmembrane region" description="Helical" evidence="1">
    <location>
        <begin position="204"/>
        <end position="225"/>
    </location>
</feature>
<evidence type="ECO:0000256" key="1">
    <source>
        <dbReference type="SAM" id="Phobius"/>
    </source>
</evidence>
<protein>
    <submittedName>
        <fullName evidence="2">Uncharacterized protein</fullName>
    </submittedName>
</protein>
<dbReference type="AlphaFoldDB" id="A0A7R6STM1"/>
<sequence>MQSSESDKLASQGVLEEAIQQSVIRGIHRYFDACRQRVPGFIQQHFSYPAALTTNRVAFGLDVLRAPVNLFWAPLFALVSMIRFGVGRFERLSWLHRLLGRFPAGFTTQVQTHISELVLRDLLQHNLPQHSLSWFIAEELRTLYQQNENTTIGSTLFHARAEPIVEEALAQYRITRTASADITNTLSCTVLGAFAFQKFTPGGIGIALVLSTIISTELAATDFFLGETLGHLYYSVFPPSPSIGVTLATIAGVLSLLSAGAALSGVISDPIQAAIGLHRYRLNKMLRHMELDMLRQTDSSFRPKDQYVARIMECFDLVRAGLS</sequence>
<dbReference type="OrthoDB" id="9342581at2"/>
<dbReference type="Pfam" id="PF20340">
    <property type="entry name" value="DUF6635"/>
    <property type="match status" value="2"/>
</dbReference>
<gene>
    <name evidence="2" type="ORF">AMJAP_2859</name>
</gene>
<proteinExistence type="predicted"/>
<keyword evidence="3" id="KW-1185">Reference proteome</keyword>
<keyword evidence="1" id="KW-0812">Transmembrane</keyword>
<name>A0A7R6STM1_9GAMM</name>
<keyword evidence="1" id="KW-0472">Membrane</keyword>
<dbReference type="RefSeq" id="WP_019622649.1">
    <property type="nucleotide sequence ID" value="NZ_AP014545.1"/>
</dbReference>
<organism evidence="2 3">
    <name type="scientific">Amphritea japonica ATCC BAA-1530</name>
    <dbReference type="NCBI Taxonomy" id="1278309"/>
    <lineage>
        <taxon>Bacteria</taxon>
        <taxon>Pseudomonadati</taxon>
        <taxon>Pseudomonadota</taxon>
        <taxon>Gammaproteobacteria</taxon>
        <taxon>Oceanospirillales</taxon>
        <taxon>Oceanospirillaceae</taxon>
        <taxon>Amphritea</taxon>
    </lineage>
</organism>
<reference evidence="2 3" key="1">
    <citation type="journal article" date="2008" name="Int. J. Syst. Evol. Microbiol.">
        <title>Amphritea japonica sp. nov. and Amphritea balenae sp. nov., isolated from the sediment adjacent to sperm whale carcasses off Kagoshima, Japan.</title>
        <authorList>
            <person name="Miyazaki M."/>
            <person name="Nogi Y."/>
            <person name="Fujiwara Y."/>
            <person name="Kawato M."/>
            <person name="Nagahama T."/>
            <person name="Kubokawa K."/>
            <person name="Horikoshi K."/>
        </authorList>
    </citation>
    <scope>NUCLEOTIDE SEQUENCE [LARGE SCALE GENOMIC DNA]</scope>
    <source>
        <strain evidence="2 3">ATCC BAA-1530</strain>
    </source>
</reference>
<dbReference type="Proteomes" id="UP000595663">
    <property type="component" value="Chromosome"/>
</dbReference>
<evidence type="ECO:0000313" key="2">
    <source>
        <dbReference type="EMBL" id="BBB27445.1"/>
    </source>
</evidence>
<accession>A0A7R6STM1</accession>
<dbReference type="EMBL" id="AP014545">
    <property type="protein sequence ID" value="BBB27445.1"/>
    <property type="molecule type" value="Genomic_DNA"/>
</dbReference>
<keyword evidence="1" id="KW-1133">Transmembrane helix</keyword>
<dbReference type="InterPro" id="IPR046575">
    <property type="entry name" value="DUF6635"/>
</dbReference>
<dbReference type="KEGG" id="ajp:AMJAP_2859"/>
<evidence type="ECO:0000313" key="3">
    <source>
        <dbReference type="Proteomes" id="UP000595663"/>
    </source>
</evidence>
<feature type="transmembrane region" description="Helical" evidence="1">
    <location>
        <begin position="70"/>
        <end position="89"/>
    </location>
</feature>